<dbReference type="RefSeq" id="XP_005715073.1">
    <property type="nucleotide sequence ID" value="XM_005715016.1"/>
</dbReference>
<dbReference type="AlphaFoldDB" id="R7QB05"/>
<dbReference type="KEGG" id="ccp:CHC_T00003910001"/>
<evidence type="ECO:0000313" key="2">
    <source>
        <dbReference type="EMBL" id="CDF35254.1"/>
    </source>
</evidence>
<dbReference type="Gramene" id="CDF35254">
    <property type="protein sequence ID" value="CDF35254"/>
    <property type="gene ID" value="CHC_T00003910001"/>
</dbReference>
<proteinExistence type="predicted"/>
<evidence type="ECO:0000256" key="1">
    <source>
        <dbReference type="SAM" id="MobiDB-lite"/>
    </source>
</evidence>
<sequence length="28" mass="3329">MKLASTQELRQERPLQRRCGVKANWNQS</sequence>
<accession>R7QB05</accession>
<gene>
    <name evidence="2" type="ORF">CHC_T00003910001</name>
</gene>
<organism evidence="2 3">
    <name type="scientific">Chondrus crispus</name>
    <name type="common">Carrageen Irish moss</name>
    <name type="synonym">Polymorpha crispa</name>
    <dbReference type="NCBI Taxonomy" id="2769"/>
    <lineage>
        <taxon>Eukaryota</taxon>
        <taxon>Rhodophyta</taxon>
        <taxon>Florideophyceae</taxon>
        <taxon>Rhodymeniophycidae</taxon>
        <taxon>Gigartinales</taxon>
        <taxon>Gigartinaceae</taxon>
        <taxon>Chondrus</taxon>
    </lineage>
</organism>
<dbReference type="Proteomes" id="UP000012073">
    <property type="component" value="Unassembled WGS sequence"/>
</dbReference>
<name>R7QB05_CHOCR</name>
<reference evidence="3" key="1">
    <citation type="journal article" date="2013" name="Proc. Natl. Acad. Sci. U.S.A.">
        <title>Genome structure and metabolic features in the red seaweed Chondrus crispus shed light on evolution of the Archaeplastida.</title>
        <authorList>
            <person name="Collen J."/>
            <person name="Porcel B."/>
            <person name="Carre W."/>
            <person name="Ball S.G."/>
            <person name="Chaparro C."/>
            <person name="Tonon T."/>
            <person name="Barbeyron T."/>
            <person name="Michel G."/>
            <person name="Noel B."/>
            <person name="Valentin K."/>
            <person name="Elias M."/>
            <person name="Artiguenave F."/>
            <person name="Arun A."/>
            <person name="Aury J.M."/>
            <person name="Barbosa-Neto J.F."/>
            <person name="Bothwell J.H."/>
            <person name="Bouget F.Y."/>
            <person name="Brillet L."/>
            <person name="Cabello-Hurtado F."/>
            <person name="Capella-Gutierrez S."/>
            <person name="Charrier B."/>
            <person name="Cladiere L."/>
            <person name="Cock J.M."/>
            <person name="Coelho S.M."/>
            <person name="Colleoni C."/>
            <person name="Czjzek M."/>
            <person name="Da Silva C."/>
            <person name="Delage L."/>
            <person name="Denoeud F."/>
            <person name="Deschamps P."/>
            <person name="Dittami S.M."/>
            <person name="Gabaldon T."/>
            <person name="Gachon C.M."/>
            <person name="Groisillier A."/>
            <person name="Herve C."/>
            <person name="Jabbari K."/>
            <person name="Katinka M."/>
            <person name="Kloareg B."/>
            <person name="Kowalczyk N."/>
            <person name="Labadie K."/>
            <person name="Leblanc C."/>
            <person name="Lopez P.J."/>
            <person name="McLachlan D.H."/>
            <person name="Meslet-Cladiere L."/>
            <person name="Moustafa A."/>
            <person name="Nehr Z."/>
            <person name="Nyvall Collen P."/>
            <person name="Panaud O."/>
            <person name="Partensky F."/>
            <person name="Poulain J."/>
            <person name="Rensing S.A."/>
            <person name="Rousvoal S."/>
            <person name="Samson G."/>
            <person name="Symeonidi A."/>
            <person name="Weissenbach J."/>
            <person name="Zambounis A."/>
            <person name="Wincker P."/>
            <person name="Boyen C."/>
        </authorList>
    </citation>
    <scope>NUCLEOTIDE SEQUENCE [LARGE SCALE GENOMIC DNA]</scope>
    <source>
        <strain evidence="3">cv. Stackhouse</strain>
    </source>
</reference>
<protein>
    <submittedName>
        <fullName evidence="2">Uncharacterized protein</fullName>
    </submittedName>
</protein>
<dbReference type="EMBL" id="HG001726">
    <property type="protein sequence ID" value="CDF35254.1"/>
    <property type="molecule type" value="Genomic_DNA"/>
</dbReference>
<evidence type="ECO:0000313" key="3">
    <source>
        <dbReference type="Proteomes" id="UP000012073"/>
    </source>
</evidence>
<dbReference type="GeneID" id="17322789"/>
<feature type="region of interest" description="Disordered" evidence="1">
    <location>
        <begin position="1"/>
        <end position="28"/>
    </location>
</feature>
<keyword evidence="3" id="KW-1185">Reference proteome</keyword>